<sequence>MPHLISSPLTSLSAMEVHRLYKLRVDVFVHEQRCPYPEIDDIDARETTVHIRAVDGDNLLGTARIFPAGGYMQFGRFALHPSARGTGLGADIMHAALELARRQGHPTVFLEAQSPLVGYYRGFGFEVCGEEFMDEGIPHTPMIRRG</sequence>
<evidence type="ECO:0000256" key="1">
    <source>
        <dbReference type="ARBA" id="ARBA00022679"/>
    </source>
</evidence>
<evidence type="ECO:0000313" key="5">
    <source>
        <dbReference type="Proteomes" id="UP000296352"/>
    </source>
</evidence>
<dbReference type="Gene3D" id="3.40.630.30">
    <property type="match status" value="1"/>
</dbReference>
<dbReference type="Pfam" id="PF13673">
    <property type="entry name" value="Acetyltransf_10"/>
    <property type="match status" value="1"/>
</dbReference>
<dbReference type="KEGG" id="cee:CENDO_10200"/>
<dbReference type="OrthoDB" id="9796171at2"/>
<evidence type="ECO:0000259" key="3">
    <source>
        <dbReference type="PROSITE" id="PS51186"/>
    </source>
</evidence>
<dbReference type="GO" id="GO:0016747">
    <property type="term" value="F:acyltransferase activity, transferring groups other than amino-acyl groups"/>
    <property type="evidence" value="ECO:0007669"/>
    <property type="project" value="InterPro"/>
</dbReference>
<dbReference type="InterPro" id="IPR016181">
    <property type="entry name" value="Acyl_CoA_acyltransferase"/>
</dbReference>
<evidence type="ECO:0000313" key="4">
    <source>
        <dbReference type="EMBL" id="QCB29294.1"/>
    </source>
</evidence>
<dbReference type="EC" id="2.3.1.-" evidence="4"/>
<dbReference type="RefSeq" id="WP_136141894.1">
    <property type="nucleotide sequence ID" value="NZ_CP039247.1"/>
</dbReference>
<organism evidence="4 5">
    <name type="scientific">Corynebacterium endometrii</name>
    <dbReference type="NCBI Taxonomy" id="2488819"/>
    <lineage>
        <taxon>Bacteria</taxon>
        <taxon>Bacillati</taxon>
        <taxon>Actinomycetota</taxon>
        <taxon>Actinomycetes</taxon>
        <taxon>Mycobacteriales</taxon>
        <taxon>Corynebacteriaceae</taxon>
        <taxon>Corynebacterium</taxon>
    </lineage>
</organism>
<keyword evidence="5" id="KW-1185">Reference proteome</keyword>
<dbReference type="SUPFAM" id="SSF55729">
    <property type="entry name" value="Acyl-CoA N-acyltransferases (Nat)"/>
    <property type="match status" value="1"/>
</dbReference>
<protein>
    <submittedName>
        <fullName evidence="4">Putative N-acetyltransferase YjcF</fullName>
        <ecNumber evidence="4">2.3.1.-</ecNumber>
    </submittedName>
</protein>
<dbReference type="Proteomes" id="UP000296352">
    <property type="component" value="Chromosome"/>
</dbReference>
<keyword evidence="2 4" id="KW-0012">Acyltransferase</keyword>
<proteinExistence type="predicted"/>
<dbReference type="EMBL" id="CP039247">
    <property type="protein sequence ID" value="QCB29294.1"/>
    <property type="molecule type" value="Genomic_DNA"/>
</dbReference>
<dbReference type="InterPro" id="IPR000182">
    <property type="entry name" value="GNAT_dom"/>
</dbReference>
<evidence type="ECO:0000256" key="2">
    <source>
        <dbReference type="ARBA" id="ARBA00023315"/>
    </source>
</evidence>
<gene>
    <name evidence="4" type="primary">yjcF</name>
    <name evidence="4" type="ORF">CENDO_10200</name>
</gene>
<dbReference type="PANTHER" id="PTHR43877">
    <property type="entry name" value="AMINOALKYLPHOSPHONATE N-ACETYLTRANSFERASE-RELATED-RELATED"/>
    <property type="match status" value="1"/>
</dbReference>
<dbReference type="CDD" id="cd04301">
    <property type="entry name" value="NAT_SF"/>
    <property type="match status" value="1"/>
</dbReference>
<dbReference type="AlphaFoldDB" id="A0A4P7QK03"/>
<dbReference type="PROSITE" id="PS51186">
    <property type="entry name" value="GNAT"/>
    <property type="match status" value="1"/>
</dbReference>
<feature type="domain" description="N-acetyltransferase" evidence="3">
    <location>
        <begin position="7"/>
        <end position="146"/>
    </location>
</feature>
<reference evidence="4 5" key="1">
    <citation type="submission" date="2019-04" db="EMBL/GenBank/DDBJ databases">
        <title>Corynebacterium endometrii sp. nov., isolated from the uterus of a cow with endometritis.</title>
        <authorList>
            <person name="Ballas P."/>
            <person name="Ruckert C."/>
            <person name="Wagener K."/>
            <person name="Drillich M."/>
            <person name="Kaempfer P."/>
            <person name="Busse H.-J."/>
            <person name="Ehling-Schulz M."/>
        </authorList>
    </citation>
    <scope>NUCLEOTIDE SEQUENCE [LARGE SCALE GENOMIC DNA]</scope>
    <source>
        <strain evidence="4 5">LMM-1653</strain>
    </source>
</reference>
<keyword evidence="1 4" id="KW-0808">Transferase</keyword>
<name>A0A4P7QK03_9CORY</name>
<dbReference type="InterPro" id="IPR050832">
    <property type="entry name" value="Bact_Acetyltransf"/>
</dbReference>
<accession>A0A4P7QK03</accession>